<comment type="similarity">
    <text evidence="1">Belongs to the DprA/Smf family.</text>
</comment>
<dbReference type="Proteomes" id="UP000188246">
    <property type="component" value="Chromosome"/>
</dbReference>
<dbReference type="STRING" id="633807.BW732_01190"/>
<dbReference type="PANTHER" id="PTHR43022:SF1">
    <property type="entry name" value="PROTEIN SMF"/>
    <property type="match status" value="1"/>
</dbReference>
<dbReference type="PANTHER" id="PTHR43022">
    <property type="entry name" value="PROTEIN SMF"/>
    <property type="match status" value="1"/>
</dbReference>
<accession>A0A1Q2D3T9</accession>
<dbReference type="OrthoDB" id="9785707at2"/>
<sequence length="293" mass="33310">MFDSQFFIFRLKHLKGIGNQGLLRILAYYLEHPNDVFFCQRFSQIGQVKPQHLERFQLSYQKVFTELSYDFYQEFLRKYKMITILSHDYPLELTTIFNPPIALFYCGDISLVKKTKLAMIGTRKGTEFGKKMVDQLMPSLVGNEVVIVSGLAKGNDTAAHQACIRHGGRTIGVIGCGLDRYYPKENERLQQFMMKKQLVLTEYLPGTPPNAYHFPSRNRIIAGLSRGICVIEAKEKSGTWITAKIGLEEGRDIFAVPGTPLAENSEGCLKLIQEGAKCVITAQDILEEWQDIK</sequence>
<gene>
    <name evidence="3" type="ORF">BW732_01190</name>
</gene>
<dbReference type="InterPro" id="IPR003488">
    <property type="entry name" value="DprA"/>
</dbReference>
<evidence type="ECO:0000313" key="4">
    <source>
        <dbReference type="Proteomes" id="UP000188246"/>
    </source>
</evidence>
<reference evidence="3 4" key="1">
    <citation type="journal article" date="2010" name="Int. J. Syst. Evol. Microbiol.">
        <title>Vagococcus penaei sp. nov., isolated from spoilage microbiota of cooked shrimp (Penaeus vannamei).</title>
        <authorList>
            <person name="Jaffres E."/>
            <person name="Prevost H."/>
            <person name="Rossero A."/>
            <person name="Joffraud J.J."/>
            <person name="Dousset X."/>
        </authorList>
    </citation>
    <scope>NUCLEOTIDE SEQUENCE [LARGE SCALE GENOMIC DNA]</scope>
    <source>
        <strain evidence="3 4">CD276</strain>
    </source>
</reference>
<keyword evidence="4" id="KW-1185">Reference proteome</keyword>
<dbReference type="NCBIfam" id="TIGR00732">
    <property type="entry name" value="dprA"/>
    <property type="match status" value="1"/>
</dbReference>
<proteinExistence type="inferred from homology"/>
<dbReference type="GO" id="GO:0009294">
    <property type="term" value="P:DNA-mediated transformation"/>
    <property type="evidence" value="ECO:0007669"/>
    <property type="project" value="InterPro"/>
</dbReference>
<evidence type="ECO:0000259" key="2">
    <source>
        <dbReference type="Pfam" id="PF02481"/>
    </source>
</evidence>
<dbReference type="Pfam" id="PF02481">
    <property type="entry name" value="DNA_processg_A"/>
    <property type="match status" value="1"/>
</dbReference>
<name>A0A1Q2D3T9_9ENTE</name>
<evidence type="ECO:0000256" key="1">
    <source>
        <dbReference type="ARBA" id="ARBA00006525"/>
    </source>
</evidence>
<dbReference type="Gene3D" id="3.40.50.450">
    <property type="match status" value="1"/>
</dbReference>
<evidence type="ECO:0000313" key="3">
    <source>
        <dbReference type="EMBL" id="AQP52971.1"/>
    </source>
</evidence>
<feature type="domain" description="Smf/DprA SLOG" evidence="2">
    <location>
        <begin position="80"/>
        <end position="289"/>
    </location>
</feature>
<dbReference type="SUPFAM" id="SSF102405">
    <property type="entry name" value="MCP/YpsA-like"/>
    <property type="match status" value="1"/>
</dbReference>
<dbReference type="AlphaFoldDB" id="A0A1Q2D3T9"/>
<dbReference type="InterPro" id="IPR057666">
    <property type="entry name" value="DrpA_SLOG"/>
</dbReference>
<dbReference type="EMBL" id="CP019609">
    <property type="protein sequence ID" value="AQP52971.1"/>
    <property type="molecule type" value="Genomic_DNA"/>
</dbReference>
<dbReference type="RefSeq" id="WP_077275068.1">
    <property type="nucleotide sequence ID" value="NZ_CP019609.1"/>
</dbReference>
<protein>
    <submittedName>
        <fullName evidence="3">DNA protecting protein DprA</fullName>
    </submittedName>
</protein>
<dbReference type="KEGG" id="vpi:BW732_01190"/>
<organism evidence="3 4">
    <name type="scientific">Vagococcus penaei</name>
    <dbReference type="NCBI Taxonomy" id="633807"/>
    <lineage>
        <taxon>Bacteria</taxon>
        <taxon>Bacillati</taxon>
        <taxon>Bacillota</taxon>
        <taxon>Bacilli</taxon>
        <taxon>Lactobacillales</taxon>
        <taxon>Enterococcaceae</taxon>
        <taxon>Vagococcus</taxon>
    </lineage>
</organism>